<evidence type="ECO:0000313" key="3">
    <source>
        <dbReference type="EMBL" id="KJY18000.1"/>
    </source>
</evidence>
<feature type="chain" id="PRO_5002469486" description="DUF642 domain-containing protein" evidence="1">
    <location>
        <begin position="34"/>
        <end position="219"/>
    </location>
</feature>
<reference evidence="3 4" key="1">
    <citation type="submission" date="2015-02" db="EMBL/GenBank/DDBJ databases">
        <authorList>
            <person name="Ju K.-S."/>
            <person name="Doroghazi J.R."/>
            <person name="Metcalf W."/>
        </authorList>
    </citation>
    <scope>NUCLEOTIDE SEQUENCE [LARGE SCALE GENOMIC DNA]</scope>
    <source>
        <strain evidence="3 4">NRRL ISP-5550</strain>
    </source>
</reference>
<evidence type="ECO:0000313" key="4">
    <source>
        <dbReference type="Proteomes" id="UP000033551"/>
    </source>
</evidence>
<dbReference type="Proteomes" id="UP000033551">
    <property type="component" value="Unassembled WGS sequence"/>
</dbReference>
<evidence type="ECO:0000256" key="1">
    <source>
        <dbReference type="SAM" id="SignalP"/>
    </source>
</evidence>
<organism evidence="3 4">
    <name type="scientific">Streptomyces katrae</name>
    <dbReference type="NCBI Taxonomy" id="68223"/>
    <lineage>
        <taxon>Bacteria</taxon>
        <taxon>Bacillati</taxon>
        <taxon>Actinomycetota</taxon>
        <taxon>Actinomycetes</taxon>
        <taxon>Kitasatosporales</taxon>
        <taxon>Streptomycetaceae</taxon>
        <taxon>Streptomyces</taxon>
    </lineage>
</organism>
<proteinExistence type="predicted"/>
<accession>A0A0F4I7K7</accession>
<feature type="domain" description="DUF642" evidence="2">
    <location>
        <begin position="71"/>
        <end position="215"/>
    </location>
</feature>
<dbReference type="EMBL" id="JZWV01001633">
    <property type="protein sequence ID" value="KJY18000.1"/>
    <property type="molecule type" value="Genomic_DNA"/>
</dbReference>
<feature type="signal peptide" evidence="1">
    <location>
        <begin position="1"/>
        <end position="33"/>
    </location>
</feature>
<sequence>MANTTRSRAAARTALVVSLATMLAGTAATSASAASVVPVTNPAFIQPYVNPDNASEFVRVTLGSNAIHGWRLGSNAIPGWRVVLGSVDVFGRATSRTPDGSQAVDLGGSERGGIEQTIATEEDAEEQVTFKAKINDHPDCVSGARDIAQEFHVQFAADPEHAQRFELGSIAKPARGSSTWTLRRATLWGTDRFSRLQFISDTNHACGPLITDVKVIERP</sequence>
<protein>
    <recommendedName>
        <fullName evidence="2">DUF642 domain-containing protein</fullName>
    </recommendedName>
</protein>
<evidence type="ECO:0000259" key="2">
    <source>
        <dbReference type="Pfam" id="PF04862"/>
    </source>
</evidence>
<keyword evidence="1" id="KW-0732">Signal</keyword>
<dbReference type="PATRIC" id="fig|68223.7.peg.6133"/>
<dbReference type="RefSeq" id="WP_045952569.1">
    <property type="nucleotide sequence ID" value="NZ_JZWV01001633.1"/>
</dbReference>
<dbReference type="InterPro" id="IPR006946">
    <property type="entry name" value="DGR2-like_dom"/>
</dbReference>
<dbReference type="AlphaFoldDB" id="A0A0F4I7K7"/>
<keyword evidence="4" id="KW-1185">Reference proteome</keyword>
<name>A0A0F4I7K7_9ACTN</name>
<gene>
    <name evidence="3" type="ORF">VR44_39755</name>
</gene>
<dbReference type="Pfam" id="PF04862">
    <property type="entry name" value="DUF642"/>
    <property type="match status" value="1"/>
</dbReference>
<comment type="caution">
    <text evidence="3">The sequence shown here is derived from an EMBL/GenBank/DDBJ whole genome shotgun (WGS) entry which is preliminary data.</text>
</comment>